<dbReference type="OrthoDB" id="9799448at2"/>
<dbReference type="STRING" id="260086.SAMN05216207_104327"/>
<evidence type="ECO:0000256" key="2">
    <source>
        <dbReference type="ARBA" id="ARBA00022649"/>
    </source>
</evidence>
<comment type="similarity">
    <text evidence="7">Belongs to the PINc/VapC protein family.</text>
</comment>
<evidence type="ECO:0000313" key="10">
    <source>
        <dbReference type="Proteomes" id="UP000199614"/>
    </source>
</evidence>
<dbReference type="InterPro" id="IPR050556">
    <property type="entry name" value="Type_II_TA_system_RNase"/>
</dbReference>
<sequence>MRPVVLDTDVSSQALKNRLTGPLATRLIGATWCVTFVTVAELWQWAEIRHWGRRTRDQLDDWLSRVVVVDSDETVSRAWGRLNAGARLRGRSRPVNDSWIAAACIANDVPLATLNTKDFADFAEHDGLVLLPS</sequence>
<dbReference type="RefSeq" id="WP_093352940.1">
    <property type="nucleotide sequence ID" value="NZ_FOUY01000043.1"/>
</dbReference>
<dbReference type="InterPro" id="IPR029060">
    <property type="entry name" value="PIN-like_dom_sf"/>
</dbReference>
<keyword evidence="5" id="KW-0378">Hydrolase</keyword>
<keyword evidence="2" id="KW-1277">Toxin-antitoxin system</keyword>
<evidence type="ECO:0000313" key="9">
    <source>
        <dbReference type="EMBL" id="SFO31014.1"/>
    </source>
</evidence>
<dbReference type="PANTHER" id="PTHR33653">
    <property type="entry name" value="RIBONUCLEASE VAPC2"/>
    <property type="match status" value="1"/>
</dbReference>
<proteinExistence type="inferred from homology"/>
<evidence type="ECO:0000256" key="1">
    <source>
        <dbReference type="ARBA" id="ARBA00001946"/>
    </source>
</evidence>
<evidence type="ECO:0000259" key="8">
    <source>
        <dbReference type="Pfam" id="PF01850"/>
    </source>
</evidence>
<dbReference type="Pfam" id="PF01850">
    <property type="entry name" value="PIN"/>
    <property type="match status" value="1"/>
</dbReference>
<dbReference type="GO" id="GO:0046872">
    <property type="term" value="F:metal ion binding"/>
    <property type="evidence" value="ECO:0007669"/>
    <property type="project" value="UniProtKB-KW"/>
</dbReference>
<dbReference type="Proteomes" id="UP000199614">
    <property type="component" value="Unassembled WGS sequence"/>
</dbReference>
<name>A0A1I5G4U2_PSUAM</name>
<dbReference type="SUPFAM" id="SSF88723">
    <property type="entry name" value="PIN domain-like"/>
    <property type="match status" value="1"/>
</dbReference>
<reference evidence="9 10" key="1">
    <citation type="submission" date="2016-10" db="EMBL/GenBank/DDBJ databases">
        <authorList>
            <person name="de Groot N.N."/>
        </authorList>
    </citation>
    <scope>NUCLEOTIDE SEQUENCE [LARGE SCALE GENOMIC DNA]</scope>
    <source>
        <strain evidence="9 10">CGMCC 4.1877</strain>
    </source>
</reference>
<evidence type="ECO:0000256" key="6">
    <source>
        <dbReference type="ARBA" id="ARBA00022842"/>
    </source>
</evidence>
<keyword evidence="10" id="KW-1185">Reference proteome</keyword>
<dbReference type="AlphaFoldDB" id="A0A1I5G4U2"/>
<organism evidence="9 10">
    <name type="scientific">Pseudonocardia ammonioxydans</name>
    <dbReference type="NCBI Taxonomy" id="260086"/>
    <lineage>
        <taxon>Bacteria</taxon>
        <taxon>Bacillati</taxon>
        <taxon>Actinomycetota</taxon>
        <taxon>Actinomycetes</taxon>
        <taxon>Pseudonocardiales</taxon>
        <taxon>Pseudonocardiaceae</taxon>
        <taxon>Pseudonocardia</taxon>
    </lineage>
</organism>
<evidence type="ECO:0000256" key="4">
    <source>
        <dbReference type="ARBA" id="ARBA00022723"/>
    </source>
</evidence>
<evidence type="ECO:0000256" key="3">
    <source>
        <dbReference type="ARBA" id="ARBA00022722"/>
    </source>
</evidence>
<accession>A0A1I5G4U2</accession>
<dbReference type="GO" id="GO:0004518">
    <property type="term" value="F:nuclease activity"/>
    <property type="evidence" value="ECO:0007669"/>
    <property type="project" value="UniProtKB-KW"/>
</dbReference>
<evidence type="ECO:0000256" key="7">
    <source>
        <dbReference type="ARBA" id="ARBA00038093"/>
    </source>
</evidence>
<dbReference type="Gene3D" id="3.40.50.1010">
    <property type="entry name" value="5'-nuclease"/>
    <property type="match status" value="1"/>
</dbReference>
<dbReference type="EMBL" id="FOUY01000043">
    <property type="protein sequence ID" value="SFO31014.1"/>
    <property type="molecule type" value="Genomic_DNA"/>
</dbReference>
<comment type="cofactor">
    <cofactor evidence="1">
        <name>Mg(2+)</name>
        <dbReference type="ChEBI" id="CHEBI:18420"/>
    </cofactor>
</comment>
<gene>
    <name evidence="9" type="ORF">SAMN05216207_104327</name>
</gene>
<dbReference type="PANTHER" id="PTHR33653:SF1">
    <property type="entry name" value="RIBONUCLEASE VAPC2"/>
    <property type="match status" value="1"/>
</dbReference>
<protein>
    <recommendedName>
        <fullName evidence="8">PIN domain-containing protein</fullName>
    </recommendedName>
</protein>
<dbReference type="GO" id="GO:0016787">
    <property type="term" value="F:hydrolase activity"/>
    <property type="evidence" value="ECO:0007669"/>
    <property type="project" value="UniProtKB-KW"/>
</dbReference>
<keyword evidence="3" id="KW-0540">Nuclease</keyword>
<evidence type="ECO:0000256" key="5">
    <source>
        <dbReference type="ARBA" id="ARBA00022801"/>
    </source>
</evidence>
<keyword evidence="4" id="KW-0479">Metal-binding</keyword>
<keyword evidence="6" id="KW-0460">Magnesium</keyword>
<dbReference type="CDD" id="cd18749">
    <property type="entry name" value="PIN_VapC4-5_FitB-like"/>
    <property type="match status" value="1"/>
</dbReference>
<feature type="domain" description="PIN" evidence="8">
    <location>
        <begin position="4"/>
        <end position="123"/>
    </location>
</feature>
<dbReference type="InterPro" id="IPR002716">
    <property type="entry name" value="PIN_dom"/>
</dbReference>